<reference evidence="2 3" key="1">
    <citation type="journal article" date="2017" name="ISME J.">
        <title>Energy and carbon metabolisms in a deep terrestrial subsurface fluid microbial community.</title>
        <authorList>
            <person name="Momper L."/>
            <person name="Jungbluth S.P."/>
            <person name="Lee M.D."/>
            <person name="Amend J.P."/>
        </authorList>
    </citation>
    <scope>NUCLEOTIDE SEQUENCE [LARGE SCALE GENOMIC DNA]</scope>
    <source>
        <strain evidence="2">SURF_5</strain>
    </source>
</reference>
<keyword evidence="1" id="KW-0472">Membrane</keyword>
<feature type="transmembrane region" description="Helical" evidence="1">
    <location>
        <begin position="42"/>
        <end position="58"/>
    </location>
</feature>
<keyword evidence="1" id="KW-1133">Transmembrane helix</keyword>
<dbReference type="EMBL" id="QZKU01000098">
    <property type="protein sequence ID" value="RJP18713.1"/>
    <property type="molecule type" value="Genomic_DNA"/>
</dbReference>
<feature type="transmembrane region" description="Helical" evidence="1">
    <location>
        <begin position="154"/>
        <end position="171"/>
    </location>
</feature>
<organism evidence="2 3">
    <name type="scientific">Abyssobacteria bacterium (strain SURF_5)</name>
    <dbReference type="NCBI Taxonomy" id="2093360"/>
    <lineage>
        <taxon>Bacteria</taxon>
        <taxon>Pseudomonadati</taxon>
        <taxon>Candidatus Hydrogenedentota</taxon>
        <taxon>Candidatus Abyssobacteria</taxon>
    </lineage>
</organism>
<evidence type="ECO:0000256" key="1">
    <source>
        <dbReference type="SAM" id="Phobius"/>
    </source>
</evidence>
<comment type="caution">
    <text evidence="2">The sequence shown here is derived from an EMBL/GenBank/DDBJ whole genome shotgun (WGS) entry which is preliminary data.</text>
</comment>
<dbReference type="Proteomes" id="UP000265882">
    <property type="component" value="Unassembled WGS sequence"/>
</dbReference>
<feature type="transmembrane region" description="Helical" evidence="1">
    <location>
        <begin position="70"/>
        <end position="99"/>
    </location>
</feature>
<feature type="transmembrane region" description="Helical" evidence="1">
    <location>
        <begin position="105"/>
        <end position="125"/>
    </location>
</feature>
<sequence>MLKSFFQETPSRDKIIFWFFWFFFVVPKPVFPADSSHQLDLLKLAAILAGGFLLWRLLQIEKVLPVKRVVIGIQGFALIGILSFAPAMLLLVIVAYAFGVDNPQFMTPVFLLLMAPGLFLAGCWLGFLIDRPFLLGAAYALLVALFIWRFGITPLAALLFFIPPLAGVYFGRKRLAV</sequence>
<evidence type="ECO:0000313" key="2">
    <source>
        <dbReference type="EMBL" id="RJP18713.1"/>
    </source>
</evidence>
<evidence type="ECO:0000313" key="3">
    <source>
        <dbReference type="Proteomes" id="UP000265882"/>
    </source>
</evidence>
<dbReference type="AlphaFoldDB" id="A0A3A4NBJ8"/>
<proteinExistence type="predicted"/>
<protein>
    <submittedName>
        <fullName evidence="2">Uncharacterized protein</fullName>
    </submittedName>
</protein>
<keyword evidence="1" id="KW-0812">Transmembrane</keyword>
<name>A0A3A4NBJ8_ABYX5</name>
<gene>
    <name evidence="2" type="ORF">C4520_14050</name>
</gene>
<accession>A0A3A4NBJ8</accession>